<dbReference type="InterPro" id="IPR032676">
    <property type="entry name" value="YkuD_2"/>
</dbReference>
<reference evidence="3" key="1">
    <citation type="submission" date="2016-04" db="EMBL/GenBank/DDBJ databases">
        <authorList>
            <person name="Chen L."/>
            <person name="Zhuang W."/>
            <person name="Wang G."/>
        </authorList>
    </citation>
    <scope>NUCLEOTIDE SEQUENCE [LARGE SCALE GENOMIC DNA]</scope>
    <source>
        <strain evidence="3">208</strain>
    </source>
</reference>
<evidence type="ECO:0008006" key="4">
    <source>
        <dbReference type="Google" id="ProtNLM"/>
    </source>
</evidence>
<keyword evidence="3" id="KW-1185">Reference proteome</keyword>
<feature type="signal peptide" evidence="1">
    <location>
        <begin position="1"/>
        <end position="18"/>
    </location>
</feature>
<dbReference type="AlphaFoldDB" id="A0A1V9EI82"/>
<evidence type="ECO:0000256" key="1">
    <source>
        <dbReference type="SAM" id="SignalP"/>
    </source>
</evidence>
<evidence type="ECO:0000313" key="2">
    <source>
        <dbReference type="EMBL" id="OQP45664.1"/>
    </source>
</evidence>
<dbReference type="Proteomes" id="UP000192276">
    <property type="component" value="Unassembled WGS sequence"/>
</dbReference>
<gene>
    <name evidence="2" type="ORF">A4R26_09170</name>
</gene>
<keyword evidence="1" id="KW-0732">Signal</keyword>
<organism evidence="2 3">
    <name type="scientific">Niastella populi</name>
    <dbReference type="NCBI Taxonomy" id="550983"/>
    <lineage>
        <taxon>Bacteria</taxon>
        <taxon>Pseudomonadati</taxon>
        <taxon>Bacteroidota</taxon>
        <taxon>Chitinophagia</taxon>
        <taxon>Chitinophagales</taxon>
        <taxon>Chitinophagaceae</taxon>
        <taxon>Niastella</taxon>
    </lineage>
</organism>
<dbReference type="Pfam" id="PF13645">
    <property type="entry name" value="YkuD_2"/>
    <property type="match status" value="1"/>
</dbReference>
<sequence length="255" mass="28188">MSFGVLLCFLAVSPVISAGTEEEVKEPDVTATSKMEFRAPIPATAMEIVKSTAEAFASEAMLMYNEMNLKKLGLSPKAFEYALKGYKNLVERGKVMKDQVLSICDFSQSSRRKRFYVIDMEEKKVLINTWVAHGRNSGGEFARSFSNSPESHKSSLGFYVTGNTYYGSHGLALKIEGLEKNINDKADERNIVIHGSNYVGASFLARSPINGRSFGCPALPQKETGKVIQTIKDGSCLFIYHPTKNYIQKSKVLNG</sequence>
<dbReference type="EMBL" id="LWBP01000254">
    <property type="protein sequence ID" value="OQP45664.1"/>
    <property type="molecule type" value="Genomic_DNA"/>
</dbReference>
<comment type="caution">
    <text evidence="2">The sequence shown here is derived from an EMBL/GenBank/DDBJ whole genome shotgun (WGS) entry which is preliminary data.</text>
</comment>
<name>A0A1V9EI82_9BACT</name>
<evidence type="ECO:0000313" key="3">
    <source>
        <dbReference type="Proteomes" id="UP000192276"/>
    </source>
</evidence>
<dbReference type="PANTHER" id="PTHR38477">
    <property type="entry name" value="HYPOTHETICAL EXPORTED PROTEIN"/>
    <property type="match status" value="1"/>
</dbReference>
<dbReference type="PANTHER" id="PTHR38477:SF1">
    <property type="entry name" value="MUREIN L,D-TRANSPEPTIDASE CATALYTIC DOMAIN FAMILY PROTEIN"/>
    <property type="match status" value="1"/>
</dbReference>
<protein>
    <recommendedName>
        <fullName evidence="4">Murein L,D-transpeptidase catalytic domain family protein</fullName>
    </recommendedName>
</protein>
<dbReference type="STRING" id="550983.A4R26_09170"/>
<dbReference type="OrthoDB" id="9815195at2"/>
<accession>A0A1V9EI82</accession>
<feature type="chain" id="PRO_5012190143" description="Murein L,D-transpeptidase catalytic domain family protein" evidence="1">
    <location>
        <begin position="19"/>
        <end position="255"/>
    </location>
</feature>
<proteinExistence type="predicted"/>